<organism evidence="8 9">
    <name type="scientific">Mesorhizobium kowhaii</name>
    <dbReference type="NCBI Taxonomy" id="1300272"/>
    <lineage>
        <taxon>Bacteria</taxon>
        <taxon>Pseudomonadati</taxon>
        <taxon>Pseudomonadota</taxon>
        <taxon>Alphaproteobacteria</taxon>
        <taxon>Hyphomicrobiales</taxon>
        <taxon>Phyllobacteriaceae</taxon>
        <taxon>Mesorhizobium</taxon>
    </lineage>
</organism>
<dbReference type="Proteomes" id="UP000248616">
    <property type="component" value="Unassembled WGS sequence"/>
</dbReference>
<evidence type="ECO:0000256" key="4">
    <source>
        <dbReference type="ARBA" id="ARBA00022692"/>
    </source>
</evidence>
<protein>
    <recommendedName>
        <fullName evidence="10">Glycosyl transferase</fullName>
    </recommendedName>
</protein>
<dbReference type="PANTHER" id="PTHR43867">
    <property type="entry name" value="CELLULOSE SYNTHASE CATALYTIC SUBUNIT A [UDP-FORMING]"/>
    <property type="match status" value="1"/>
</dbReference>
<keyword evidence="9" id="KW-1185">Reference proteome</keyword>
<dbReference type="OrthoDB" id="9814255at2"/>
<keyword evidence="5 7" id="KW-1133">Transmembrane helix</keyword>
<comment type="subcellular location">
    <subcellularLocation>
        <location evidence="1">Membrane</location>
        <topology evidence="1">Multi-pass membrane protein</topology>
    </subcellularLocation>
</comment>
<dbReference type="EMBL" id="MZXV01000007">
    <property type="protein sequence ID" value="PZV40418.1"/>
    <property type="molecule type" value="Genomic_DNA"/>
</dbReference>
<sequence length="404" mass="44402">MEMAILACCAALLLYHHVGYPVLLRLLASGIERRRGLSSEPGARSFRPRVPIPSLALLIPAYNEERVIRRKIINGAQLDYPPDKLTMVIALDGCKDDTETVLRNTLAEYPSCNARVVVIELNIGKIGVLNQLMPEIQTDLVALSDASALLNSDAVGRAVAHFDDPHVGVVCGTYSLPEDASPGERAYWEYQIRIKSDEALVAAPMGAHGAFYVFRRALWTPLEPDTINDDFMLPMRIISQGWKGIYDRQIVATELEATNSRQDFRRRIRIGAGNLQQALRLWRLANPMNYRLAFVFVSGKGLRSFLPFILVVSFAASVSLALSGGIVWQLLLAAELTAGALVFAGAVMPGRLPRTLNSFSYLVQGYVASGCGALLLLSGHAKDVWQVSKAKRISLHPPSEKIPR</sequence>
<evidence type="ECO:0000313" key="8">
    <source>
        <dbReference type="EMBL" id="PZV40418.1"/>
    </source>
</evidence>
<keyword evidence="6 7" id="KW-0472">Membrane</keyword>
<keyword evidence="3" id="KW-0808">Transferase</keyword>
<dbReference type="AlphaFoldDB" id="A0A2W7CG84"/>
<evidence type="ECO:0000313" key="9">
    <source>
        <dbReference type="Proteomes" id="UP000248616"/>
    </source>
</evidence>
<evidence type="ECO:0008006" key="10">
    <source>
        <dbReference type="Google" id="ProtNLM"/>
    </source>
</evidence>
<comment type="caution">
    <text evidence="8">The sequence shown here is derived from an EMBL/GenBank/DDBJ whole genome shotgun (WGS) entry which is preliminary data.</text>
</comment>
<proteinExistence type="predicted"/>
<dbReference type="Pfam" id="PF13641">
    <property type="entry name" value="Glyco_tranf_2_3"/>
    <property type="match status" value="1"/>
</dbReference>
<name>A0A2W7CG84_9HYPH</name>
<evidence type="ECO:0000256" key="7">
    <source>
        <dbReference type="SAM" id="Phobius"/>
    </source>
</evidence>
<dbReference type="CDD" id="cd06439">
    <property type="entry name" value="CESA_like_1"/>
    <property type="match status" value="1"/>
</dbReference>
<dbReference type="GO" id="GO:0016757">
    <property type="term" value="F:glycosyltransferase activity"/>
    <property type="evidence" value="ECO:0007669"/>
    <property type="project" value="UniProtKB-KW"/>
</dbReference>
<reference evidence="9" key="1">
    <citation type="submission" date="2017-03" db="EMBL/GenBank/DDBJ databases">
        <authorList>
            <person name="Safronova V.I."/>
            <person name="Sazanova A.L."/>
            <person name="Chirak E.R."/>
        </authorList>
    </citation>
    <scope>NUCLEOTIDE SEQUENCE [LARGE SCALE GENOMIC DNA]</scope>
    <source>
        <strain evidence="9">Ach-343</strain>
    </source>
</reference>
<evidence type="ECO:0000256" key="3">
    <source>
        <dbReference type="ARBA" id="ARBA00022679"/>
    </source>
</evidence>
<feature type="transmembrane region" description="Helical" evidence="7">
    <location>
        <begin position="330"/>
        <end position="349"/>
    </location>
</feature>
<dbReference type="Gene3D" id="3.90.550.10">
    <property type="entry name" value="Spore Coat Polysaccharide Biosynthesis Protein SpsA, Chain A"/>
    <property type="match status" value="1"/>
</dbReference>
<dbReference type="PANTHER" id="PTHR43867:SF2">
    <property type="entry name" value="CELLULOSE SYNTHASE CATALYTIC SUBUNIT A [UDP-FORMING]"/>
    <property type="match status" value="1"/>
</dbReference>
<evidence type="ECO:0000256" key="1">
    <source>
        <dbReference type="ARBA" id="ARBA00004141"/>
    </source>
</evidence>
<evidence type="ECO:0000256" key="2">
    <source>
        <dbReference type="ARBA" id="ARBA00022676"/>
    </source>
</evidence>
<dbReference type="SUPFAM" id="SSF53448">
    <property type="entry name" value="Nucleotide-diphospho-sugar transferases"/>
    <property type="match status" value="1"/>
</dbReference>
<keyword evidence="4 7" id="KW-0812">Transmembrane</keyword>
<dbReference type="RefSeq" id="WP_111542385.1">
    <property type="nucleotide sequence ID" value="NZ_MZXV01000007.1"/>
</dbReference>
<gene>
    <name evidence="8" type="ORF">B5V02_00810</name>
</gene>
<feature type="transmembrane region" description="Helical" evidence="7">
    <location>
        <begin position="361"/>
        <end position="381"/>
    </location>
</feature>
<evidence type="ECO:0000256" key="5">
    <source>
        <dbReference type="ARBA" id="ARBA00022989"/>
    </source>
</evidence>
<dbReference type="InterPro" id="IPR050321">
    <property type="entry name" value="Glycosyltr_2/OpgH_subfam"/>
</dbReference>
<dbReference type="GO" id="GO:0016020">
    <property type="term" value="C:membrane"/>
    <property type="evidence" value="ECO:0007669"/>
    <property type="project" value="UniProtKB-SubCell"/>
</dbReference>
<dbReference type="InterPro" id="IPR029044">
    <property type="entry name" value="Nucleotide-diphossugar_trans"/>
</dbReference>
<keyword evidence="2" id="KW-0328">Glycosyltransferase</keyword>
<accession>A0A2W7CG84</accession>
<evidence type="ECO:0000256" key="6">
    <source>
        <dbReference type="ARBA" id="ARBA00023136"/>
    </source>
</evidence>